<comment type="caution">
    <text evidence="1">The sequence shown here is derived from an EMBL/GenBank/DDBJ whole genome shotgun (WGS) entry which is preliminary data.</text>
</comment>
<evidence type="ECO:0000313" key="1">
    <source>
        <dbReference type="EMBL" id="CAK0843286.1"/>
    </source>
</evidence>
<accession>A0ABN9TC66</accession>
<evidence type="ECO:0008006" key="3">
    <source>
        <dbReference type="Google" id="ProtNLM"/>
    </source>
</evidence>
<name>A0ABN9TC66_9DINO</name>
<gene>
    <name evidence="1" type="ORF">PCOR1329_LOCUS37675</name>
</gene>
<protein>
    <recommendedName>
        <fullName evidence="3">Derlin</fullName>
    </recommendedName>
</protein>
<evidence type="ECO:0000313" key="2">
    <source>
        <dbReference type="Proteomes" id="UP001189429"/>
    </source>
</evidence>
<dbReference type="EMBL" id="CAUYUJ010014566">
    <property type="protein sequence ID" value="CAK0843286.1"/>
    <property type="molecule type" value="Genomic_DNA"/>
</dbReference>
<proteinExistence type="predicted"/>
<sequence length="221" mass="22830">MLRGTLACRAPAGLVARARAWGAEHLLEPAREMTRRQLVVASAVGVWGGVFPIPPCTSPATLFCIGFFSAGVPRRLRFNVPMASIAIVLNELVLPLDLLLMPQFILAGMWADRALGGDGAARVDGGAEAPGELPQGSLREGLLDGLPSGGLAELLEGLKEGCDDDDGRGVTAACSGGPSSCGRLPPRWCWARSGCSGPCLGAACGLLPDRRLRGPPRAAPG</sequence>
<reference evidence="1" key="1">
    <citation type="submission" date="2023-10" db="EMBL/GenBank/DDBJ databases">
        <authorList>
            <person name="Chen Y."/>
            <person name="Shah S."/>
            <person name="Dougan E. K."/>
            <person name="Thang M."/>
            <person name="Chan C."/>
        </authorList>
    </citation>
    <scope>NUCLEOTIDE SEQUENCE [LARGE SCALE GENOMIC DNA]</scope>
</reference>
<keyword evidence="2" id="KW-1185">Reference proteome</keyword>
<dbReference type="Proteomes" id="UP001189429">
    <property type="component" value="Unassembled WGS sequence"/>
</dbReference>
<organism evidence="1 2">
    <name type="scientific">Prorocentrum cordatum</name>
    <dbReference type="NCBI Taxonomy" id="2364126"/>
    <lineage>
        <taxon>Eukaryota</taxon>
        <taxon>Sar</taxon>
        <taxon>Alveolata</taxon>
        <taxon>Dinophyceae</taxon>
        <taxon>Prorocentrales</taxon>
        <taxon>Prorocentraceae</taxon>
        <taxon>Prorocentrum</taxon>
    </lineage>
</organism>